<dbReference type="OrthoDB" id="408631at2759"/>
<dbReference type="GO" id="GO:0016787">
    <property type="term" value="F:hydrolase activity"/>
    <property type="evidence" value="ECO:0007669"/>
    <property type="project" value="UniProtKB-KW"/>
</dbReference>
<dbReference type="STRING" id="78410.A0A0N8H532"/>
<dbReference type="AlphaFoldDB" id="A0A0N8H532"/>
<dbReference type="EMBL" id="LKCW01000279">
    <property type="protein sequence ID" value="KPM35044.1"/>
    <property type="molecule type" value="Genomic_DNA"/>
</dbReference>
<dbReference type="PANTHER" id="PTHR48081:SF8">
    <property type="entry name" value="ALPHA_BETA HYDROLASE FOLD-3 DOMAIN-CONTAINING PROTEIN-RELATED"/>
    <property type="match status" value="1"/>
</dbReference>
<dbReference type="SUPFAM" id="SSF53474">
    <property type="entry name" value="alpha/beta-Hydrolases"/>
    <property type="match status" value="1"/>
</dbReference>
<proteinExistence type="predicted"/>
<accession>A0A0N8H532</accession>
<dbReference type="InterPro" id="IPR029058">
    <property type="entry name" value="AB_hydrolase_fold"/>
</dbReference>
<keyword evidence="1" id="KW-0378">Hydrolase</keyword>
<feature type="domain" description="Alpha/beta hydrolase fold-3" evidence="2">
    <location>
        <begin position="109"/>
        <end position="193"/>
    </location>
</feature>
<dbReference type="InterPro" id="IPR013094">
    <property type="entry name" value="AB_hydrolase_3"/>
</dbReference>
<sequence>MVVAKDKPEYVDIDNFKPLPKYGHLSELDPEFAKVKAATDQMVEQIWEPSLSLDDFRKMWLNDSLPPAGCPKEGVDVTTETRRIPMRDGAEVEIKVYTAREKKPGSALVMRFHGGGWVVGGHCTEHSENLLIAGRTNSVVVSVDYRMAPEYRFPYSANDCLDSLKWSKENASSLGVDAEKIILAGGSAGGNLVSPPPIITPDHSPATNIQSQAAVAALMARDEDISGIVAQVLCFPVTCHPKFAPADKYELGSFRQNHDASIVTSARLEWFLDHYIPEPTPDWRLSCLLAPSLRGLPPAWFVS</sequence>
<dbReference type="InterPro" id="IPR050300">
    <property type="entry name" value="GDXG_lipolytic_enzyme"/>
</dbReference>
<name>A0A0N8H532_9HYPO</name>
<dbReference type="Proteomes" id="UP000050424">
    <property type="component" value="Unassembled WGS sequence"/>
</dbReference>
<dbReference type="Gene3D" id="3.40.50.1820">
    <property type="entry name" value="alpha/beta hydrolase"/>
    <property type="match status" value="1"/>
</dbReference>
<evidence type="ECO:0000259" key="2">
    <source>
        <dbReference type="Pfam" id="PF07859"/>
    </source>
</evidence>
<reference evidence="3 4" key="1">
    <citation type="submission" date="2015-09" db="EMBL/GenBank/DDBJ databases">
        <title>Draft genome of a European isolate of the apple canker pathogen Neonectria ditissima.</title>
        <authorList>
            <person name="Gomez-Cortecero A."/>
            <person name="Harrison R.J."/>
            <person name="Armitage A.D."/>
        </authorList>
    </citation>
    <scope>NUCLEOTIDE SEQUENCE [LARGE SCALE GENOMIC DNA]</scope>
    <source>
        <strain evidence="3 4">R09/05</strain>
    </source>
</reference>
<evidence type="ECO:0000313" key="4">
    <source>
        <dbReference type="Proteomes" id="UP000050424"/>
    </source>
</evidence>
<comment type="caution">
    <text evidence="3">The sequence shown here is derived from an EMBL/GenBank/DDBJ whole genome shotgun (WGS) entry which is preliminary data.</text>
</comment>
<keyword evidence="4" id="KW-1185">Reference proteome</keyword>
<protein>
    <recommendedName>
        <fullName evidence="2">Alpha/beta hydrolase fold-3 domain-containing protein</fullName>
    </recommendedName>
</protein>
<evidence type="ECO:0000313" key="3">
    <source>
        <dbReference type="EMBL" id="KPM35044.1"/>
    </source>
</evidence>
<feature type="domain" description="Alpha/beta hydrolase fold-3" evidence="2">
    <location>
        <begin position="213"/>
        <end position="302"/>
    </location>
</feature>
<evidence type="ECO:0000256" key="1">
    <source>
        <dbReference type="ARBA" id="ARBA00022801"/>
    </source>
</evidence>
<organism evidence="3 4">
    <name type="scientific">Neonectria ditissima</name>
    <dbReference type="NCBI Taxonomy" id="78410"/>
    <lineage>
        <taxon>Eukaryota</taxon>
        <taxon>Fungi</taxon>
        <taxon>Dikarya</taxon>
        <taxon>Ascomycota</taxon>
        <taxon>Pezizomycotina</taxon>
        <taxon>Sordariomycetes</taxon>
        <taxon>Hypocreomycetidae</taxon>
        <taxon>Hypocreales</taxon>
        <taxon>Nectriaceae</taxon>
        <taxon>Neonectria</taxon>
    </lineage>
</organism>
<dbReference type="Pfam" id="PF07859">
    <property type="entry name" value="Abhydrolase_3"/>
    <property type="match status" value="2"/>
</dbReference>
<gene>
    <name evidence="3" type="ORF">AK830_g11522</name>
</gene>
<dbReference type="PANTHER" id="PTHR48081">
    <property type="entry name" value="AB HYDROLASE SUPERFAMILY PROTEIN C4A8.06C"/>
    <property type="match status" value="1"/>
</dbReference>